<dbReference type="SMART" id="SM00347">
    <property type="entry name" value="HTH_MARR"/>
    <property type="match status" value="1"/>
</dbReference>
<dbReference type="InterPro" id="IPR000835">
    <property type="entry name" value="HTH_MarR-typ"/>
</dbReference>
<evidence type="ECO:0000259" key="4">
    <source>
        <dbReference type="PROSITE" id="PS50995"/>
    </source>
</evidence>
<dbReference type="GO" id="GO:0003700">
    <property type="term" value="F:DNA-binding transcription factor activity"/>
    <property type="evidence" value="ECO:0007669"/>
    <property type="project" value="InterPro"/>
</dbReference>
<evidence type="ECO:0000256" key="2">
    <source>
        <dbReference type="ARBA" id="ARBA00023125"/>
    </source>
</evidence>
<keyword evidence="1" id="KW-0805">Transcription regulation</keyword>
<keyword evidence="3" id="KW-0804">Transcription</keyword>
<proteinExistence type="predicted"/>
<dbReference type="EMBL" id="DVHF01000145">
    <property type="protein sequence ID" value="HIR58223.1"/>
    <property type="molecule type" value="Genomic_DNA"/>
</dbReference>
<reference evidence="5" key="1">
    <citation type="submission" date="2020-10" db="EMBL/GenBank/DDBJ databases">
        <authorList>
            <person name="Gilroy R."/>
        </authorList>
    </citation>
    <scope>NUCLEOTIDE SEQUENCE</scope>
    <source>
        <strain evidence="5">ChiSjej1B19-7085</strain>
    </source>
</reference>
<feature type="domain" description="HTH marR-type" evidence="4">
    <location>
        <begin position="4"/>
        <end position="136"/>
    </location>
</feature>
<dbReference type="PANTHER" id="PTHR42756">
    <property type="entry name" value="TRANSCRIPTIONAL REGULATOR, MARR"/>
    <property type="match status" value="1"/>
</dbReference>
<evidence type="ECO:0000256" key="1">
    <source>
        <dbReference type="ARBA" id="ARBA00023015"/>
    </source>
</evidence>
<dbReference type="Pfam" id="PF12802">
    <property type="entry name" value="MarR_2"/>
    <property type="match status" value="1"/>
</dbReference>
<dbReference type="GO" id="GO:0003677">
    <property type="term" value="F:DNA binding"/>
    <property type="evidence" value="ECO:0007669"/>
    <property type="project" value="UniProtKB-KW"/>
</dbReference>
<keyword evidence="2" id="KW-0238">DNA-binding</keyword>
<dbReference type="SUPFAM" id="SSF46785">
    <property type="entry name" value="Winged helix' DNA-binding domain"/>
    <property type="match status" value="1"/>
</dbReference>
<dbReference type="PRINTS" id="PR00598">
    <property type="entry name" value="HTHMARR"/>
</dbReference>
<dbReference type="PROSITE" id="PS50995">
    <property type="entry name" value="HTH_MARR_2"/>
    <property type="match status" value="1"/>
</dbReference>
<organism evidence="5 6">
    <name type="scientific">Candidatus Gallacutalibacter pullicola</name>
    <dbReference type="NCBI Taxonomy" id="2840830"/>
    <lineage>
        <taxon>Bacteria</taxon>
        <taxon>Bacillati</taxon>
        <taxon>Bacillota</taxon>
        <taxon>Clostridia</taxon>
        <taxon>Eubacteriales</taxon>
        <taxon>Candidatus Gallacutalibacter</taxon>
    </lineage>
</organism>
<evidence type="ECO:0000256" key="3">
    <source>
        <dbReference type="ARBA" id="ARBA00023163"/>
    </source>
</evidence>
<dbReference type="InterPro" id="IPR036390">
    <property type="entry name" value="WH_DNA-bd_sf"/>
</dbReference>
<accession>A0A9D1J2C7</accession>
<protein>
    <submittedName>
        <fullName evidence="5">MarR family transcriptional regulator</fullName>
    </submittedName>
</protein>
<dbReference type="InterPro" id="IPR036388">
    <property type="entry name" value="WH-like_DNA-bd_sf"/>
</dbReference>
<sequence>MTDYRALAEKMIELSAQLHLFPPIQQLAVFEKGTFLALHYLSAPPKMIHPKELSQKMAVSSARVAALLNHMEQEGLIVRTPDPGDSRQTIVSLTSRGEELMESTQSKAREQLAEVLESLGPEDAETFVRIQSKILQNVATLKFTAAKSGL</sequence>
<reference evidence="5" key="2">
    <citation type="journal article" date="2021" name="PeerJ">
        <title>Extensive microbial diversity within the chicken gut microbiome revealed by metagenomics and culture.</title>
        <authorList>
            <person name="Gilroy R."/>
            <person name="Ravi A."/>
            <person name="Getino M."/>
            <person name="Pursley I."/>
            <person name="Horton D.L."/>
            <person name="Alikhan N.F."/>
            <person name="Baker D."/>
            <person name="Gharbi K."/>
            <person name="Hall N."/>
            <person name="Watson M."/>
            <person name="Adriaenssens E.M."/>
            <person name="Foster-Nyarko E."/>
            <person name="Jarju S."/>
            <person name="Secka A."/>
            <person name="Antonio M."/>
            <person name="Oren A."/>
            <person name="Chaudhuri R.R."/>
            <person name="La Ragione R."/>
            <person name="Hildebrand F."/>
            <person name="Pallen M.J."/>
        </authorList>
    </citation>
    <scope>NUCLEOTIDE SEQUENCE</scope>
    <source>
        <strain evidence="5">ChiSjej1B19-7085</strain>
    </source>
</reference>
<dbReference type="AlphaFoldDB" id="A0A9D1J2C7"/>
<dbReference type="Gene3D" id="1.10.10.10">
    <property type="entry name" value="Winged helix-like DNA-binding domain superfamily/Winged helix DNA-binding domain"/>
    <property type="match status" value="1"/>
</dbReference>
<evidence type="ECO:0000313" key="5">
    <source>
        <dbReference type="EMBL" id="HIR58223.1"/>
    </source>
</evidence>
<name>A0A9D1J2C7_9FIRM</name>
<gene>
    <name evidence="5" type="ORF">IAA54_11220</name>
</gene>
<evidence type="ECO:0000313" key="6">
    <source>
        <dbReference type="Proteomes" id="UP000886785"/>
    </source>
</evidence>
<comment type="caution">
    <text evidence="5">The sequence shown here is derived from an EMBL/GenBank/DDBJ whole genome shotgun (WGS) entry which is preliminary data.</text>
</comment>
<dbReference type="Proteomes" id="UP000886785">
    <property type="component" value="Unassembled WGS sequence"/>
</dbReference>
<dbReference type="PANTHER" id="PTHR42756:SF1">
    <property type="entry name" value="TRANSCRIPTIONAL REPRESSOR OF EMRAB OPERON"/>
    <property type="match status" value="1"/>
</dbReference>